<sequence length="694" mass="79679">MTIVTTDVDFFRDISKLPSEIIVIIIGYLPKCMLPQLLYFQPIQKEVAFIILLDVNITERKRHKGSETPHVGYSECDCNRFKIELNNLKKGIAQWNVYPRAIHMDDKFVFRDVLDTFPRLLKETSSINGTLSQCEGIKAEALLNLFFNTNLRFDSMQLNGLWAPATLPSVATSIRLFHTTLNSYVIPGVKKLDMEMYSNTRESQTYTFSPDLEDLRIDFNFTIQVTLPPNLQKLCITTSLDSANFVSPELVRLEYLQLQLKNIQSFDETGIIAPNLKILDLTGCFKMSNFNGLKQFQRLKRLRLKYCVYPVGLFEECSFNELESFEYIGKGFPVSCDVSCSRLTIPSNLKQLSIEFYDSVIVNLNNLMLPPTLIRLTLLDLSFNDGYFHLGENLQYVHIETSTLRFDSSFKIPHLAGELILEADYLTFESPEFMYHLPNSLTRLHLIGNKQGEMSPIVQKIRWPLVLGDFVFENFNIDYHTLKLMNLNESRLEKISICGGGGGIKKLDVDLFPVSVKNLTLMEMGIHELPASFKRLNNLRQLSLMGNQLRNVNSVKLPVLSLEVLNVRQCNLRLISPFLVSMLEEKNQNANLRVEATGNLNVNIIDVRKVLKAIKGLSLELNRLNDSLLKISNHSYRLEAVYRDFDPYFEKSKSSENEEVVSDYDSDDLYNGSVFYSDEEYSDDEDDNNKRKKN</sequence>
<feature type="compositionally biased region" description="Acidic residues" evidence="1">
    <location>
        <begin position="657"/>
        <end position="668"/>
    </location>
</feature>
<dbReference type="PaxDb" id="5476-C4YSZ2"/>
<organism evidence="2 3">
    <name type="scientific">Candida albicans (strain WO-1)</name>
    <name type="common">Yeast</name>
    <dbReference type="NCBI Taxonomy" id="294748"/>
    <lineage>
        <taxon>Eukaryota</taxon>
        <taxon>Fungi</taxon>
        <taxon>Dikarya</taxon>
        <taxon>Ascomycota</taxon>
        <taxon>Saccharomycotina</taxon>
        <taxon>Pichiomycetes</taxon>
        <taxon>Debaryomycetaceae</taxon>
        <taxon>Candida/Lodderomyces clade</taxon>
        <taxon>Candida</taxon>
    </lineage>
</organism>
<feature type="region of interest" description="Disordered" evidence="1">
    <location>
        <begin position="653"/>
        <end position="694"/>
    </location>
</feature>
<dbReference type="AlphaFoldDB" id="C4YSZ2"/>
<evidence type="ECO:0000256" key="1">
    <source>
        <dbReference type="SAM" id="MobiDB-lite"/>
    </source>
</evidence>
<protein>
    <submittedName>
        <fullName evidence="2">Uncharacterized protein</fullName>
    </submittedName>
</protein>
<reference evidence="2 3" key="1">
    <citation type="journal article" date="2009" name="Nature">
        <title>Evolution of pathogenicity and sexual reproduction in eight Candida genomes.</title>
        <authorList>
            <person name="Butler G."/>
            <person name="Rasmussen M.D."/>
            <person name="Lin M.F."/>
            <person name="Santos M.A."/>
            <person name="Sakthikumar S."/>
            <person name="Munro C.A."/>
            <person name="Rheinbay E."/>
            <person name="Grabherr M."/>
            <person name="Forche A."/>
            <person name="Reedy J.L."/>
            <person name="Agrafioti I."/>
            <person name="Arnaud M.B."/>
            <person name="Bates S."/>
            <person name="Brown A.J."/>
            <person name="Brunke S."/>
            <person name="Costanzo M.C."/>
            <person name="Fitzpatrick D.A."/>
            <person name="de Groot P.W."/>
            <person name="Harris D."/>
            <person name="Hoyer L.L."/>
            <person name="Hube B."/>
            <person name="Klis F.M."/>
            <person name="Kodira C."/>
            <person name="Lennard N."/>
            <person name="Logue M.E."/>
            <person name="Martin R."/>
            <person name="Neiman A.M."/>
            <person name="Nikolaou E."/>
            <person name="Quail M.A."/>
            <person name="Quinn J."/>
            <person name="Santos M.C."/>
            <person name="Schmitzberger F.F."/>
            <person name="Sherlock G."/>
            <person name="Shah P."/>
            <person name="Silverstein K.A."/>
            <person name="Skrzypek M.S."/>
            <person name="Soll D."/>
            <person name="Staggs R."/>
            <person name="Stansfield I."/>
            <person name="Stumpf M.P."/>
            <person name="Sudbery P.E."/>
            <person name="Srikantha T."/>
            <person name="Zeng Q."/>
            <person name="Berman J."/>
            <person name="Berriman M."/>
            <person name="Heitman J."/>
            <person name="Gow N.A."/>
            <person name="Lorenz M.C."/>
            <person name="Birren B.W."/>
            <person name="Kellis M."/>
            <person name="Cuomo C.A."/>
        </authorList>
    </citation>
    <scope>NUCLEOTIDE SEQUENCE [LARGE SCALE GENOMIC DNA]</scope>
    <source>
        <strain evidence="2 3">WO-1</strain>
    </source>
</reference>
<dbReference type="Gene3D" id="3.80.10.10">
    <property type="entry name" value="Ribonuclease Inhibitor"/>
    <property type="match status" value="2"/>
</dbReference>
<evidence type="ECO:0000313" key="3">
    <source>
        <dbReference type="Proteomes" id="UP000001429"/>
    </source>
</evidence>
<keyword evidence="3" id="KW-1185">Reference proteome</keyword>
<gene>
    <name evidence="2" type="ORF">CAWG_05689</name>
</gene>
<dbReference type="OMA" id="EMYSNTR"/>
<dbReference type="SUPFAM" id="SSF52047">
    <property type="entry name" value="RNI-like"/>
    <property type="match status" value="1"/>
</dbReference>
<accession>C4YSZ2</accession>
<feature type="compositionally biased region" description="Acidic residues" evidence="1">
    <location>
        <begin position="677"/>
        <end position="687"/>
    </location>
</feature>
<evidence type="ECO:0000313" key="2">
    <source>
        <dbReference type="EMBL" id="EEQ47128.1"/>
    </source>
</evidence>
<dbReference type="VEuPathDB" id="FungiDB:CAWG_05689"/>
<dbReference type="HOGENOM" id="CLU_016174_1_1_1"/>
<proteinExistence type="predicted"/>
<dbReference type="InterPro" id="IPR032675">
    <property type="entry name" value="LRR_dom_sf"/>
</dbReference>
<name>C4YSZ2_CANAW</name>
<dbReference type="EMBL" id="CM000313">
    <property type="protein sequence ID" value="EEQ47128.1"/>
    <property type="molecule type" value="Genomic_DNA"/>
</dbReference>
<dbReference type="Proteomes" id="UP000001429">
    <property type="component" value="Chromosome 7"/>
</dbReference>